<dbReference type="PROSITE" id="PS51257">
    <property type="entry name" value="PROKAR_LIPOPROTEIN"/>
    <property type="match status" value="1"/>
</dbReference>
<keyword evidence="3" id="KW-0732">Signal</keyword>
<evidence type="ECO:0000256" key="3">
    <source>
        <dbReference type="SAM" id="SignalP"/>
    </source>
</evidence>
<dbReference type="PANTHER" id="PTHR30158">
    <property type="entry name" value="ACRA/E-RELATED COMPONENT OF DRUG EFFLUX TRANSPORTER"/>
    <property type="match status" value="1"/>
</dbReference>
<gene>
    <name evidence="7" type="ORF">OC25_04555</name>
</gene>
<protein>
    <submittedName>
        <fullName evidence="7">RND transporter</fullName>
    </submittedName>
</protein>
<feature type="signal peptide" evidence="3">
    <location>
        <begin position="1"/>
        <end position="25"/>
    </location>
</feature>
<dbReference type="GO" id="GO:0022857">
    <property type="term" value="F:transmembrane transporter activity"/>
    <property type="evidence" value="ECO:0007669"/>
    <property type="project" value="InterPro"/>
</dbReference>
<keyword evidence="8" id="KW-1185">Reference proteome</keyword>
<dbReference type="AlphaFoldDB" id="A0A0C1FSB9"/>
<dbReference type="Gene3D" id="2.40.50.100">
    <property type="match status" value="1"/>
</dbReference>
<feature type="chain" id="PRO_5002132559" evidence="3">
    <location>
        <begin position="26"/>
        <end position="378"/>
    </location>
</feature>
<dbReference type="Pfam" id="PF25944">
    <property type="entry name" value="Beta-barrel_RND"/>
    <property type="match status" value="1"/>
</dbReference>
<evidence type="ECO:0000256" key="2">
    <source>
        <dbReference type="ARBA" id="ARBA00009477"/>
    </source>
</evidence>
<dbReference type="PANTHER" id="PTHR30158:SF23">
    <property type="entry name" value="MULTIDRUG RESISTANCE PROTEIN MEXA"/>
    <property type="match status" value="1"/>
</dbReference>
<organism evidence="7 8">
    <name type="scientific">Pedobacter kyungheensis</name>
    <dbReference type="NCBI Taxonomy" id="1069985"/>
    <lineage>
        <taxon>Bacteria</taxon>
        <taxon>Pseudomonadati</taxon>
        <taxon>Bacteroidota</taxon>
        <taxon>Sphingobacteriia</taxon>
        <taxon>Sphingobacteriales</taxon>
        <taxon>Sphingobacteriaceae</taxon>
        <taxon>Pedobacter</taxon>
    </lineage>
</organism>
<evidence type="ECO:0000259" key="4">
    <source>
        <dbReference type="Pfam" id="PF25917"/>
    </source>
</evidence>
<sequence>MAITYKQIKASLYNILAISTIALVAACGTSANDNAMQQEASPEVEFITLSTGNAGIEKKYPGTIEGKVNVDIKAQATGYLAAIYVKEGDYVKSGQTLFRIKGDALNAQISNNEAALSAALANQATAKLEVEKIKPLVAGKVVTDVQLQTAESNYKATVAAVAQAKAALNAAKINADFSVIKAPVSGYIGRIPNRIGNLVTPADANPMTTLSEIDEVYVYFAMSDADYLRILKGGKSNSEKITGVDLILSDGSLYGIKGKLETASGNIDRTTGTIAMKAIFPNPDKFLRSGGSVRVVINTALSSVMTIPMASVKDIQDKFFVYTLGDSNKVNMQPMEIAGKSGQNYLVKSGLKSGDRIATNNIEILAQGMVVKPKVARP</sequence>
<proteinExistence type="inferred from homology"/>
<comment type="similarity">
    <text evidence="2">Belongs to the membrane fusion protein (MFP) (TC 8.A.1) family.</text>
</comment>
<dbReference type="GO" id="GO:0030313">
    <property type="term" value="C:cell envelope"/>
    <property type="evidence" value="ECO:0007669"/>
    <property type="project" value="UniProtKB-SubCell"/>
</dbReference>
<dbReference type="GO" id="GO:0005886">
    <property type="term" value="C:plasma membrane"/>
    <property type="evidence" value="ECO:0007669"/>
    <property type="project" value="TreeGrafter"/>
</dbReference>
<dbReference type="Pfam" id="PF25917">
    <property type="entry name" value="BSH_RND"/>
    <property type="match status" value="1"/>
</dbReference>
<dbReference type="Gene3D" id="2.40.420.20">
    <property type="match status" value="1"/>
</dbReference>
<accession>A0A0C1FSB9</accession>
<dbReference type="OrthoDB" id="9801814at2"/>
<comment type="subcellular location">
    <subcellularLocation>
        <location evidence="1">Cell envelope</location>
    </subcellularLocation>
</comment>
<dbReference type="InterPro" id="IPR058627">
    <property type="entry name" value="MdtA-like_C"/>
</dbReference>
<evidence type="ECO:0000259" key="5">
    <source>
        <dbReference type="Pfam" id="PF25944"/>
    </source>
</evidence>
<dbReference type="InterPro" id="IPR058625">
    <property type="entry name" value="MdtA-like_BSH"/>
</dbReference>
<evidence type="ECO:0000256" key="1">
    <source>
        <dbReference type="ARBA" id="ARBA00004196"/>
    </source>
</evidence>
<feature type="domain" description="Multidrug resistance protein MdtA-like beta-barrel" evidence="5">
    <location>
        <begin position="216"/>
        <end position="299"/>
    </location>
</feature>
<evidence type="ECO:0000259" key="6">
    <source>
        <dbReference type="Pfam" id="PF25967"/>
    </source>
</evidence>
<dbReference type="GO" id="GO:0046677">
    <property type="term" value="P:response to antibiotic"/>
    <property type="evidence" value="ECO:0007669"/>
    <property type="project" value="TreeGrafter"/>
</dbReference>
<dbReference type="EMBL" id="JSYN01000004">
    <property type="protein sequence ID" value="KIA95827.1"/>
    <property type="molecule type" value="Genomic_DNA"/>
</dbReference>
<comment type="caution">
    <text evidence="7">The sequence shown here is derived from an EMBL/GenBank/DDBJ whole genome shotgun (WGS) entry which is preliminary data.</text>
</comment>
<feature type="domain" description="Multidrug resistance protein MdtA-like barrel-sandwich hybrid" evidence="4">
    <location>
        <begin position="70"/>
        <end position="209"/>
    </location>
</feature>
<name>A0A0C1FSB9_9SPHI</name>
<reference evidence="7 8" key="1">
    <citation type="submission" date="2014-10" db="EMBL/GenBank/DDBJ databases">
        <title>Pedobacter Kyungheensis.</title>
        <authorList>
            <person name="Anderson B.M."/>
            <person name="Newman J.D."/>
        </authorList>
    </citation>
    <scope>NUCLEOTIDE SEQUENCE [LARGE SCALE GENOMIC DNA]</scope>
    <source>
        <strain evidence="7 8">KACC 16221</strain>
    </source>
</reference>
<dbReference type="RefSeq" id="WP_039472253.1">
    <property type="nucleotide sequence ID" value="NZ_JSYN01000004.1"/>
</dbReference>
<dbReference type="Proteomes" id="UP000031246">
    <property type="component" value="Unassembled WGS sequence"/>
</dbReference>
<dbReference type="InterPro" id="IPR058626">
    <property type="entry name" value="MdtA-like_b-barrel"/>
</dbReference>
<dbReference type="Pfam" id="PF25967">
    <property type="entry name" value="RND-MFP_C"/>
    <property type="match status" value="1"/>
</dbReference>
<evidence type="ECO:0000313" key="8">
    <source>
        <dbReference type="Proteomes" id="UP000031246"/>
    </source>
</evidence>
<dbReference type="NCBIfam" id="TIGR01730">
    <property type="entry name" value="RND_mfp"/>
    <property type="match status" value="1"/>
</dbReference>
<dbReference type="InterPro" id="IPR006143">
    <property type="entry name" value="RND_pump_MFP"/>
</dbReference>
<dbReference type="Gene3D" id="2.40.30.170">
    <property type="match status" value="1"/>
</dbReference>
<feature type="domain" description="Multidrug resistance protein MdtA-like C-terminal permuted SH3" evidence="6">
    <location>
        <begin position="304"/>
        <end position="362"/>
    </location>
</feature>
<evidence type="ECO:0000313" key="7">
    <source>
        <dbReference type="EMBL" id="KIA95827.1"/>
    </source>
</evidence>
<dbReference type="SUPFAM" id="SSF111369">
    <property type="entry name" value="HlyD-like secretion proteins"/>
    <property type="match status" value="1"/>
</dbReference>
<dbReference type="Gene3D" id="1.10.287.470">
    <property type="entry name" value="Helix hairpin bin"/>
    <property type="match status" value="1"/>
</dbReference>